<comment type="caution">
    <text evidence="1">The sequence shown here is derived from an EMBL/GenBank/DDBJ whole genome shotgun (WGS) entry which is preliminary data.</text>
</comment>
<dbReference type="AlphaFoldDB" id="A0A3M6UWC6"/>
<dbReference type="InterPro" id="IPR008929">
    <property type="entry name" value="Chondroitin_lyas"/>
</dbReference>
<organism evidence="1 2">
    <name type="scientific">Pocillopora damicornis</name>
    <name type="common">Cauliflower coral</name>
    <name type="synonym">Millepora damicornis</name>
    <dbReference type="NCBI Taxonomy" id="46731"/>
    <lineage>
        <taxon>Eukaryota</taxon>
        <taxon>Metazoa</taxon>
        <taxon>Cnidaria</taxon>
        <taxon>Anthozoa</taxon>
        <taxon>Hexacorallia</taxon>
        <taxon>Scleractinia</taxon>
        <taxon>Astrocoeniina</taxon>
        <taxon>Pocilloporidae</taxon>
        <taxon>Pocillopora</taxon>
    </lineage>
</organism>
<dbReference type="EMBL" id="RCHS01000563">
    <property type="protein sequence ID" value="RMX57951.1"/>
    <property type="molecule type" value="Genomic_DNA"/>
</dbReference>
<sequence>MKAVGRWYAKALSPNEAFGGYYTSAYISHALQKEKQIKDGLRTLRAVAVKYSSPRRKEVVVGGRFPGFTRGTLANNHATYAYASATAPSLQIDESIMEEINAMASATSIAGESSPKRFWIGQSAGKDSIDLFGP</sequence>
<reference evidence="1 2" key="1">
    <citation type="journal article" date="2018" name="Sci. Rep.">
        <title>Comparative analysis of the Pocillopora damicornis genome highlights role of immune system in coral evolution.</title>
        <authorList>
            <person name="Cunning R."/>
            <person name="Bay R.A."/>
            <person name="Gillette P."/>
            <person name="Baker A.C."/>
            <person name="Traylor-Knowles N."/>
        </authorList>
    </citation>
    <scope>NUCLEOTIDE SEQUENCE [LARGE SCALE GENOMIC DNA]</scope>
    <source>
        <strain evidence="1">RSMAS</strain>
        <tissue evidence="1">Whole animal</tissue>
    </source>
</reference>
<accession>A0A3M6UWC6</accession>
<protein>
    <submittedName>
        <fullName evidence="1">Uncharacterized protein</fullName>
    </submittedName>
</protein>
<keyword evidence="2" id="KW-1185">Reference proteome</keyword>
<evidence type="ECO:0000313" key="1">
    <source>
        <dbReference type="EMBL" id="RMX57951.1"/>
    </source>
</evidence>
<name>A0A3M6UWC6_POCDA</name>
<proteinExistence type="predicted"/>
<gene>
    <name evidence="1" type="ORF">pdam_00022161</name>
</gene>
<dbReference type="Gene3D" id="1.50.10.100">
    <property type="entry name" value="Chondroitin AC/alginate lyase"/>
    <property type="match status" value="1"/>
</dbReference>
<evidence type="ECO:0000313" key="2">
    <source>
        <dbReference type="Proteomes" id="UP000275408"/>
    </source>
</evidence>
<dbReference type="Proteomes" id="UP000275408">
    <property type="component" value="Unassembled WGS sequence"/>
</dbReference>